<reference evidence="2 3" key="1">
    <citation type="journal article" date="2018" name="Front. Plant Sci.">
        <title>Red Clover (Trifolium pratense) and Zigzag Clover (T. medium) - A Picture of Genomic Similarities and Differences.</title>
        <authorList>
            <person name="Dluhosova J."/>
            <person name="Istvanek J."/>
            <person name="Nedelnik J."/>
            <person name="Repkova J."/>
        </authorList>
    </citation>
    <scope>NUCLEOTIDE SEQUENCE [LARGE SCALE GENOMIC DNA]</scope>
    <source>
        <strain evidence="3">cv. 10/8</strain>
        <tissue evidence="2">Leaf</tissue>
    </source>
</reference>
<evidence type="ECO:0000256" key="1">
    <source>
        <dbReference type="SAM" id="MobiDB-lite"/>
    </source>
</evidence>
<feature type="region of interest" description="Disordered" evidence="1">
    <location>
        <begin position="29"/>
        <end position="48"/>
    </location>
</feature>
<evidence type="ECO:0000313" key="3">
    <source>
        <dbReference type="Proteomes" id="UP000265520"/>
    </source>
</evidence>
<dbReference type="EMBL" id="LXQA010554158">
    <property type="protein sequence ID" value="MCI58932.1"/>
    <property type="molecule type" value="Genomic_DNA"/>
</dbReference>
<name>A0A392TDE2_9FABA</name>
<keyword evidence="3" id="KW-1185">Reference proteome</keyword>
<accession>A0A392TDE2</accession>
<proteinExistence type="predicted"/>
<evidence type="ECO:0000313" key="2">
    <source>
        <dbReference type="EMBL" id="MCI58932.1"/>
    </source>
</evidence>
<comment type="caution">
    <text evidence="2">The sequence shown here is derived from an EMBL/GenBank/DDBJ whole genome shotgun (WGS) entry which is preliminary data.</text>
</comment>
<dbReference type="Proteomes" id="UP000265520">
    <property type="component" value="Unassembled WGS sequence"/>
</dbReference>
<protein>
    <submittedName>
        <fullName evidence="2">Uncharacterized protein</fullName>
    </submittedName>
</protein>
<organism evidence="2 3">
    <name type="scientific">Trifolium medium</name>
    <dbReference type="NCBI Taxonomy" id="97028"/>
    <lineage>
        <taxon>Eukaryota</taxon>
        <taxon>Viridiplantae</taxon>
        <taxon>Streptophyta</taxon>
        <taxon>Embryophyta</taxon>
        <taxon>Tracheophyta</taxon>
        <taxon>Spermatophyta</taxon>
        <taxon>Magnoliopsida</taxon>
        <taxon>eudicotyledons</taxon>
        <taxon>Gunneridae</taxon>
        <taxon>Pentapetalae</taxon>
        <taxon>rosids</taxon>
        <taxon>fabids</taxon>
        <taxon>Fabales</taxon>
        <taxon>Fabaceae</taxon>
        <taxon>Papilionoideae</taxon>
        <taxon>50 kb inversion clade</taxon>
        <taxon>NPAAA clade</taxon>
        <taxon>Hologalegina</taxon>
        <taxon>IRL clade</taxon>
        <taxon>Trifolieae</taxon>
        <taxon>Trifolium</taxon>
    </lineage>
</organism>
<dbReference type="AlphaFoldDB" id="A0A392TDE2"/>
<feature type="non-terminal residue" evidence="2">
    <location>
        <position position="48"/>
    </location>
</feature>
<sequence length="48" mass="5436">MEHTSPILNMKVEFFLPSLTIMFNNTLKSSHNRPLQGVTSNNTDTVET</sequence>